<dbReference type="Gene3D" id="6.10.140.250">
    <property type="match status" value="1"/>
</dbReference>
<dbReference type="SUPFAM" id="SSF50729">
    <property type="entry name" value="PH domain-like"/>
    <property type="match status" value="1"/>
</dbReference>
<evidence type="ECO:0000313" key="20">
    <source>
        <dbReference type="Proteomes" id="UP000677803"/>
    </source>
</evidence>
<evidence type="ECO:0000256" key="5">
    <source>
        <dbReference type="ARBA" id="ARBA00022553"/>
    </source>
</evidence>
<dbReference type="Pfam" id="PF21990">
    <property type="entry name" value="SH2_1"/>
    <property type="match status" value="1"/>
</dbReference>
<dbReference type="InterPro" id="IPR016251">
    <property type="entry name" value="Tyr_kinase_non-rcpt_Jak/Tyk2"/>
</dbReference>
<dbReference type="SMART" id="SM00295">
    <property type="entry name" value="B41"/>
    <property type="match status" value="1"/>
</dbReference>
<dbReference type="Gene3D" id="1.20.58.610">
    <property type="entry name" value="Cdc37, Hsp90 binding domain"/>
    <property type="match status" value="1"/>
</dbReference>
<dbReference type="PANTHER" id="PTHR45807">
    <property type="entry name" value="TYROSINE-PROTEIN KINASE HOPSCOTCH"/>
    <property type="match status" value="1"/>
</dbReference>
<dbReference type="PROSITE" id="PS50057">
    <property type="entry name" value="FERM_3"/>
    <property type="match status" value="1"/>
</dbReference>
<dbReference type="Gene3D" id="3.30.200.20">
    <property type="entry name" value="Phosphorylase Kinase, domain 1"/>
    <property type="match status" value="2"/>
</dbReference>
<dbReference type="GO" id="GO:0005829">
    <property type="term" value="C:cytosol"/>
    <property type="evidence" value="ECO:0007669"/>
    <property type="project" value="TreeGrafter"/>
</dbReference>
<accession>A0A8S4AYI8</accession>
<keyword evidence="10 14" id="KW-0067">ATP-binding</keyword>
<dbReference type="SMART" id="SM01070">
    <property type="entry name" value="CDC37_M"/>
    <property type="match status" value="1"/>
</dbReference>
<dbReference type="GO" id="GO:0030154">
    <property type="term" value="P:cell differentiation"/>
    <property type="evidence" value="ECO:0007669"/>
    <property type="project" value="TreeGrafter"/>
</dbReference>
<dbReference type="Gene3D" id="1.10.510.10">
    <property type="entry name" value="Transferase(Phosphotransferase) domain 1"/>
    <property type="match status" value="2"/>
</dbReference>
<evidence type="ECO:0000256" key="2">
    <source>
        <dbReference type="ARBA" id="ARBA00006222"/>
    </source>
</evidence>
<keyword evidence="8 14" id="KW-0547">Nucleotide-binding</keyword>
<evidence type="ECO:0000256" key="12">
    <source>
        <dbReference type="ARBA" id="ARBA00023137"/>
    </source>
</evidence>
<evidence type="ECO:0000256" key="13">
    <source>
        <dbReference type="ARBA" id="ARBA00051245"/>
    </source>
</evidence>
<dbReference type="InterPro" id="IPR016045">
    <property type="entry name" value="Tyr_kinase_non-rcpt_TYK2_N"/>
</dbReference>
<proteinExistence type="inferred from homology"/>
<dbReference type="GO" id="GO:0004715">
    <property type="term" value="F:non-membrane spanning protein tyrosine kinase activity"/>
    <property type="evidence" value="ECO:0007669"/>
    <property type="project" value="UniProtKB-EC"/>
</dbReference>
<dbReference type="Proteomes" id="UP000677803">
    <property type="component" value="Unassembled WGS sequence"/>
</dbReference>
<dbReference type="InterPro" id="IPR013855">
    <property type="entry name" value="Cdc37_N_dom"/>
</dbReference>
<comment type="catalytic activity">
    <reaction evidence="13">
        <text>L-tyrosyl-[protein] + ATP = O-phospho-L-tyrosyl-[protein] + ADP + H(+)</text>
        <dbReference type="Rhea" id="RHEA:10596"/>
        <dbReference type="Rhea" id="RHEA-COMP:10136"/>
        <dbReference type="Rhea" id="RHEA-COMP:20101"/>
        <dbReference type="ChEBI" id="CHEBI:15378"/>
        <dbReference type="ChEBI" id="CHEBI:30616"/>
        <dbReference type="ChEBI" id="CHEBI:46858"/>
        <dbReference type="ChEBI" id="CHEBI:61978"/>
        <dbReference type="ChEBI" id="CHEBI:456216"/>
        <dbReference type="EC" id="2.7.10.2"/>
    </reaction>
</comment>
<evidence type="ECO:0000313" key="19">
    <source>
        <dbReference type="EMBL" id="CAG5897937.1"/>
    </source>
</evidence>
<dbReference type="SUPFAM" id="SSF101391">
    <property type="entry name" value="Hsp90 co-chaperone CDC37"/>
    <property type="match status" value="1"/>
</dbReference>
<dbReference type="FunFam" id="1.10.510.10:FF:000114">
    <property type="entry name" value="Tyrosine-protein kinase JAK2"/>
    <property type="match status" value="1"/>
</dbReference>
<evidence type="ECO:0000259" key="18">
    <source>
        <dbReference type="PROSITE" id="PS50057"/>
    </source>
</evidence>
<evidence type="ECO:0000256" key="15">
    <source>
        <dbReference type="SAM" id="Coils"/>
    </source>
</evidence>
<dbReference type="Pfam" id="PF18377">
    <property type="entry name" value="FERM_F2"/>
    <property type="match status" value="1"/>
</dbReference>
<dbReference type="InterPro" id="IPR013874">
    <property type="entry name" value="Cdc37_Hsp90-bd"/>
</dbReference>
<keyword evidence="7" id="KW-0677">Repeat</keyword>
<evidence type="ECO:0000256" key="16">
    <source>
        <dbReference type="SAM" id="MobiDB-lite"/>
    </source>
</evidence>
<dbReference type="PRINTS" id="PR01823">
    <property type="entry name" value="JANUSKINASE"/>
</dbReference>
<dbReference type="Pfam" id="PF08564">
    <property type="entry name" value="CDC37_C"/>
    <property type="match status" value="1"/>
</dbReference>
<dbReference type="InterPro" id="IPR038189">
    <property type="entry name" value="Cdc37_Hsp90-bd_sf"/>
</dbReference>
<dbReference type="SMART" id="SM00219">
    <property type="entry name" value="TyrKc"/>
    <property type="match status" value="2"/>
</dbReference>
<dbReference type="SMART" id="SM01069">
    <property type="entry name" value="CDC37_C"/>
    <property type="match status" value="1"/>
</dbReference>
<feature type="region of interest" description="Disordered" evidence="16">
    <location>
        <begin position="437"/>
        <end position="480"/>
    </location>
</feature>
<dbReference type="InterPro" id="IPR041046">
    <property type="entry name" value="FERM_F2"/>
</dbReference>
<dbReference type="Gene3D" id="3.30.505.10">
    <property type="entry name" value="SH2 domain"/>
    <property type="match status" value="1"/>
</dbReference>
<evidence type="ECO:0000256" key="10">
    <source>
        <dbReference type="ARBA" id="ARBA00022840"/>
    </source>
</evidence>
<dbReference type="GO" id="GO:0060397">
    <property type="term" value="P:growth hormone receptor signaling pathway via JAK-STAT"/>
    <property type="evidence" value="ECO:0007669"/>
    <property type="project" value="TreeGrafter"/>
</dbReference>
<evidence type="ECO:0000256" key="8">
    <source>
        <dbReference type="ARBA" id="ARBA00022741"/>
    </source>
</evidence>
<dbReference type="PROSITE" id="PS50011">
    <property type="entry name" value="PROTEIN_KINASE_DOM"/>
    <property type="match status" value="2"/>
</dbReference>
<dbReference type="GO" id="GO:0005524">
    <property type="term" value="F:ATP binding"/>
    <property type="evidence" value="ECO:0007669"/>
    <property type="project" value="UniProtKB-UniRule"/>
</dbReference>
<evidence type="ECO:0000256" key="11">
    <source>
        <dbReference type="ARBA" id="ARBA00022999"/>
    </source>
</evidence>
<dbReference type="PANTHER" id="PTHR45807:SF6">
    <property type="entry name" value="NON-RECEPTOR TYROSINE-PROTEIN KINASE TYK2"/>
    <property type="match status" value="1"/>
</dbReference>
<dbReference type="InterPro" id="IPR001245">
    <property type="entry name" value="Ser-Thr/Tyr_kinase_cat_dom"/>
</dbReference>
<feature type="domain" description="Protein kinase" evidence="17">
    <location>
        <begin position="1068"/>
        <end position="1341"/>
    </location>
</feature>
<feature type="coiled-coil region" evidence="15">
    <location>
        <begin position="56"/>
        <end position="112"/>
    </location>
</feature>
<dbReference type="InterPro" id="IPR000299">
    <property type="entry name" value="FERM_domain"/>
</dbReference>
<evidence type="ECO:0000256" key="6">
    <source>
        <dbReference type="ARBA" id="ARBA00022679"/>
    </source>
</evidence>
<dbReference type="InterPro" id="IPR036860">
    <property type="entry name" value="SH2_dom_sf"/>
</dbReference>
<dbReference type="EC" id="2.7.10.2" evidence="3"/>
<keyword evidence="11" id="KW-0727">SH2 domain</keyword>
<dbReference type="Pfam" id="PF07714">
    <property type="entry name" value="PK_Tyr_Ser-Thr"/>
    <property type="match status" value="2"/>
</dbReference>
<dbReference type="InterPro" id="IPR041381">
    <property type="entry name" value="JAK1-3/TYK2_PHL_dom"/>
</dbReference>
<comment type="caution">
    <text evidence="19">The sequence shown here is derived from an EMBL/GenBank/DDBJ whole genome shotgun (WGS) entry which is preliminary data.</text>
</comment>
<dbReference type="SMART" id="SM01071">
    <property type="entry name" value="CDC37_N"/>
    <property type="match status" value="1"/>
</dbReference>
<dbReference type="PROSITE" id="PS00107">
    <property type="entry name" value="PROTEIN_KINASE_ATP"/>
    <property type="match status" value="1"/>
</dbReference>
<dbReference type="PRINTS" id="PR01827">
    <property type="entry name" value="YKINASETYK2"/>
</dbReference>
<dbReference type="FunFam" id="1.20.58.610:FF:000001">
    <property type="entry name" value="Hsp90 co-chaperone Cdc37-like 1"/>
    <property type="match status" value="1"/>
</dbReference>
<feature type="domain" description="FERM" evidence="18">
    <location>
        <begin position="514"/>
        <end position="905"/>
    </location>
</feature>
<dbReference type="InterPro" id="IPR017441">
    <property type="entry name" value="Protein_kinase_ATP_BS"/>
</dbReference>
<evidence type="ECO:0000256" key="1">
    <source>
        <dbReference type="ARBA" id="ARBA00004496"/>
    </source>
</evidence>
<dbReference type="PROSITE" id="PS00109">
    <property type="entry name" value="PROTEIN_KINASE_TYR"/>
    <property type="match status" value="1"/>
</dbReference>
<keyword evidence="20" id="KW-1185">Reference proteome</keyword>
<dbReference type="InterPro" id="IPR000719">
    <property type="entry name" value="Prot_kinase_dom"/>
</dbReference>
<dbReference type="InterPro" id="IPR008266">
    <property type="entry name" value="Tyr_kinase_AS"/>
</dbReference>
<keyword evidence="4" id="KW-0963">Cytoplasm</keyword>
<feature type="binding site" evidence="14">
    <location>
        <position position="1399"/>
    </location>
    <ligand>
        <name>ATP</name>
        <dbReference type="ChEBI" id="CHEBI:30616"/>
    </ligand>
</feature>
<dbReference type="GO" id="GO:0035556">
    <property type="term" value="P:intracellular signal transduction"/>
    <property type="evidence" value="ECO:0007669"/>
    <property type="project" value="InterPro"/>
</dbReference>
<comment type="subcellular location">
    <subcellularLocation>
        <location evidence="1">Cytoplasm</location>
    </subcellularLocation>
</comment>
<evidence type="ECO:0000256" key="4">
    <source>
        <dbReference type="ARBA" id="ARBA00022490"/>
    </source>
</evidence>
<dbReference type="InterPro" id="IPR019749">
    <property type="entry name" value="Band_41_domain"/>
</dbReference>
<dbReference type="SMART" id="SM00252">
    <property type="entry name" value="SH2"/>
    <property type="match status" value="1"/>
</dbReference>
<evidence type="ECO:0000256" key="7">
    <source>
        <dbReference type="ARBA" id="ARBA00022737"/>
    </source>
</evidence>
<reference evidence="19" key="1">
    <citation type="submission" date="2021-05" db="EMBL/GenBank/DDBJ databases">
        <authorList>
            <person name="Tigano A."/>
        </authorList>
    </citation>
    <scope>NUCLEOTIDE SEQUENCE</scope>
</reference>
<dbReference type="OrthoDB" id="1915767at2759"/>
<dbReference type="Pfam" id="PF03234">
    <property type="entry name" value="CDC37_N"/>
    <property type="match status" value="1"/>
</dbReference>
<feature type="region of interest" description="Disordered" evidence="16">
    <location>
        <begin position="357"/>
        <end position="411"/>
    </location>
</feature>
<name>A0A8S4AYI8_9TELE</name>
<dbReference type="SUPFAM" id="SSF56112">
    <property type="entry name" value="Protein kinase-like (PK-like)"/>
    <property type="match status" value="2"/>
</dbReference>
<sequence>MSRIDYSVWDHIEVSDDEDDTHPNIDTPSLFRWRHQARVERMEEFNKKGEDLNKGLAECRRKLAETQKKVQEMTITTAGEAKAELSKVQAEEKKLKKEERDWQKKVDEHNREEKKMPWNVDTLSKEGFSKSVVNVKPESADETEEEKEQKHKTFVEKYEKEIKHFGMLRRWDDSQKYLSDNPHLVCEETANYLVIMCIDLEVEEKHALMEQVAHQTIVMQFILELAKSLKVDPRGCFRQFFSKIKTADQQYQDAFNDELESFKERVRGRAKIRIEKAMKEYEEEERQKRLGPGGLDPVEVYETLPAFEMPHSVCSSLQEMQKCFDEKNIQMLQEVITKMDPTEAKLHMKRCIDSGLWVPNSKTDDGDEKEEEGTYEEFSPPGHHRSLDREERESALQVPGPRRERSSQTAAVQTNLEKGVSAPCMCVCALTSLSPALRGRGRSGRESFRKRSPVVDHDSRELRSGAERGSGGEARRSGEKFEPLIAGKNASAGPLLPLAGSGAAPGPGAAPQTKGIHVYLFWTKEGERYLSHTSGDVTAEELCISAAEAVGITPLCHVLFALYNPQTCCWYSPNHTFSPEDNSSLVLHYCMRFYFRNWHGLNDKEPTVSRYSLKSGTAQGGSPLIEMTSLEYLFGQAKHEFVNEVTEMDDIKSEEDLSRFKNESLGMAVLQLSHLAIERGSSLQEVAGKISFLRCIPKSFAKQISKDNFLTKIRIRRVFAEFVRTFQQHTVDKGQLGTQEIMYKYISTLEHLVPRFGSEIFPATFLLLREDGSSSYSSNAHDEAVSKDSHNAPATHEIMVSGTEGIQWRKVHAQRAQINSHHRNDYMSYMRKAKQQSAQPNGNTPNEWTPFCDFPEITYIAITEANVCISTQDNRCMEVHMNSSLEARSFISLLDGYYRLTADAHHYLCREVAPPRVVLSEANLLHGPMHDDFVLHKLKKEAAEEGTFLVRWSALDYRRVILAVLKKKEGGSAASHKQFRIQQKGSTFHMEGWDREFSTVKELTDNLKAFVLKSGSDSFTVKRCCLPRQGELSNLLVKRHGTDPCTHSGSSSPSQPQVHFYPIKDKDIIQEEHLGRGTITNIYSGHLLLRGEDEDVDELNNNFANRKSIRVVLKILDQSHTDIALAFFETASLMSQVSHSHLVFVHGLSIKGSENIMVEEFVEFGPLDMFLHKEKASVTALWKLIVALQLASALNYLEMKSLVHGNVCAKNILVARRGLEHGTTPFVKLSDPGIALNVLSREERVDRIPWIAPECIDSSAPFGNAADKWSFGVTLLEICNNGDLPMSANTLPQKERFYQQKGRLAEPSSQELARFISMCLTYEPEERPSFLTLLRELTDLIKINPDISPSETIQQAETGMFHKRYLKKMRTLGEGHFGKVTLYMYDPTNDDTGELVAVKTLKQEHGNVPEGFLKEISILKSLDHSNIVKYKGCCNEPGRGEVQLIMEYVPLGSLREYLPRSKLGVPQCLKFAQQICQGMEYLHLKRYVHRDLAARNVLVENDNLVKIGDFGLTKSIPEGEIYYRVRDDGDSPVFWYAIECLKESKFSFASDVWSFGVTLYEVLTRCNKLQSPPYKFAEMIPPCKGQMTMILLIKLLENNQRLPCPRDCPHEVKLLMEQCWDADAAKRPSFHDLVEKLEAIRKSYDWQFTANFSMSQIC</sequence>
<keyword evidence="6" id="KW-0808">Transferase</keyword>
<keyword evidence="15" id="KW-0175">Coiled coil</keyword>
<dbReference type="PRINTS" id="PR00109">
    <property type="entry name" value="TYRKINASE"/>
</dbReference>
<organism evidence="19 20">
    <name type="scientific">Menidia menidia</name>
    <name type="common">Atlantic silverside</name>
    <dbReference type="NCBI Taxonomy" id="238744"/>
    <lineage>
        <taxon>Eukaryota</taxon>
        <taxon>Metazoa</taxon>
        <taxon>Chordata</taxon>
        <taxon>Craniata</taxon>
        <taxon>Vertebrata</taxon>
        <taxon>Euteleostomi</taxon>
        <taxon>Actinopterygii</taxon>
        <taxon>Neopterygii</taxon>
        <taxon>Teleostei</taxon>
        <taxon>Neoteleostei</taxon>
        <taxon>Acanthomorphata</taxon>
        <taxon>Ovalentaria</taxon>
        <taxon>Atherinomorphae</taxon>
        <taxon>Atheriniformes</taxon>
        <taxon>Atherinopsidae</taxon>
        <taxon>Menidiinae</taxon>
        <taxon>Menidia</taxon>
    </lineage>
</organism>
<dbReference type="InterPro" id="IPR020635">
    <property type="entry name" value="Tyr_kinase_cat_dom"/>
</dbReference>
<dbReference type="Pfam" id="PF18379">
    <property type="entry name" value="FERM_F1"/>
    <property type="match status" value="1"/>
</dbReference>
<protein>
    <recommendedName>
        <fullName evidence="3">non-specific protein-tyrosine kinase</fullName>
        <ecNumber evidence="3">2.7.10.2</ecNumber>
    </recommendedName>
</protein>
<feature type="domain" description="Protein kinase" evidence="17">
    <location>
        <begin position="1366"/>
        <end position="1640"/>
    </location>
</feature>
<feature type="compositionally biased region" description="Basic and acidic residues" evidence="16">
    <location>
        <begin position="443"/>
        <end position="466"/>
    </location>
</feature>
<dbReference type="SUPFAM" id="SSF55550">
    <property type="entry name" value="SH2 domain"/>
    <property type="match status" value="1"/>
</dbReference>
<evidence type="ECO:0000256" key="9">
    <source>
        <dbReference type="ARBA" id="ARBA00022777"/>
    </source>
</evidence>
<dbReference type="InterPro" id="IPR013873">
    <property type="entry name" value="Cdc37_C"/>
</dbReference>
<dbReference type="InterPro" id="IPR051286">
    <property type="entry name" value="JAK"/>
</dbReference>
<evidence type="ECO:0000256" key="3">
    <source>
        <dbReference type="ARBA" id="ARBA00011903"/>
    </source>
</evidence>
<dbReference type="GO" id="GO:0005131">
    <property type="term" value="F:growth hormone receptor binding"/>
    <property type="evidence" value="ECO:0007669"/>
    <property type="project" value="TreeGrafter"/>
</dbReference>
<dbReference type="EMBL" id="CAJRST010008890">
    <property type="protein sequence ID" value="CAG5897937.1"/>
    <property type="molecule type" value="Genomic_DNA"/>
</dbReference>
<evidence type="ECO:0000259" key="17">
    <source>
        <dbReference type="PROSITE" id="PS50011"/>
    </source>
</evidence>
<gene>
    <name evidence="19" type="ORF">MMEN_LOCUS8968</name>
</gene>
<keyword evidence="9" id="KW-0418">Kinase</keyword>
<dbReference type="GO" id="GO:0019901">
    <property type="term" value="F:protein kinase binding"/>
    <property type="evidence" value="ECO:0007669"/>
    <property type="project" value="InterPro"/>
</dbReference>
<dbReference type="Pfam" id="PF17887">
    <property type="entry name" value="Jak1_Phl"/>
    <property type="match status" value="1"/>
</dbReference>
<dbReference type="InterPro" id="IPR011009">
    <property type="entry name" value="Kinase-like_dom_sf"/>
</dbReference>
<keyword evidence="5" id="KW-0597">Phosphoprotein</keyword>
<dbReference type="InterPro" id="IPR000980">
    <property type="entry name" value="SH2"/>
</dbReference>
<dbReference type="InterPro" id="IPR041155">
    <property type="entry name" value="FERM_F1"/>
</dbReference>
<comment type="similarity">
    <text evidence="2">Belongs to the CDC37 family.</text>
</comment>
<dbReference type="GO" id="GO:0019221">
    <property type="term" value="P:cytokine-mediated signaling pathway"/>
    <property type="evidence" value="ECO:0007669"/>
    <property type="project" value="TreeGrafter"/>
</dbReference>
<evidence type="ECO:0000256" key="14">
    <source>
        <dbReference type="PROSITE-ProRule" id="PRU10141"/>
    </source>
</evidence>
<feature type="compositionally biased region" description="Acidic residues" evidence="16">
    <location>
        <begin position="365"/>
        <end position="375"/>
    </location>
</feature>
<dbReference type="GO" id="GO:0016020">
    <property type="term" value="C:membrane"/>
    <property type="evidence" value="ECO:0007669"/>
    <property type="project" value="InterPro"/>
</dbReference>
<keyword evidence="12" id="KW-0829">Tyrosine-protein kinase</keyword>
<feature type="compositionally biased region" description="Basic and acidic residues" evidence="16">
    <location>
        <begin position="385"/>
        <end position="394"/>
    </location>
</feature>
<dbReference type="Pfam" id="PF08565">
    <property type="entry name" value="CDC37_M"/>
    <property type="match status" value="1"/>
</dbReference>